<keyword evidence="2" id="KW-1185">Reference proteome</keyword>
<dbReference type="Proteomes" id="UP000831787">
    <property type="component" value="Chromosome"/>
</dbReference>
<accession>A0ABY4EJC8</accession>
<gene>
    <name evidence="1" type="ORF">MUN89_20325</name>
</gene>
<organism evidence="1 2">
    <name type="scientific">Halobacillus salinarum</name>
    <dbReference type="NCBI Taxonomy" id="2932257"/>
    <lineage>
        <taxon>Bacteria</taxon>
        <taxon>Bacillati</taxon>
        <taxon>Bacillota</taxon>
        <taxon>Bacilli</taxon>
        <taxon>Bacillales</taxon>
        <taxon>Bacillaceae</taxon>
        <taxon>Halobacillus</taxon>
    </lineage>
</organism>
<sequence>MFKFLNKLNKNHTMEYAYQCPITANRYTFTKMNREDVIRVDRNGKDIDELVSPEVGNDEKKFKRVCRKYVSESVKPQYQGLKMG</sequence>
<evidence type="ECO:0000313" key="2">
    <source>
        <dbReference type="Proteomes" id="UP000831787"/>
    </source>
</evidence>
<evidence type="ECO:0000313" key="1">
    <source>
        <dbReference type="EMBL" id="UOQ44173.1"/>
    </source>
</evidence>
<protein>
    <submittedName>
        <fullName evidence="1">Uncharacterized protein</fullName>
    </submittedName>
</protein>
<proteinExistence type="predicted"/>
<dbReference type="RefSeq" id="WP_244709917.1">
    <property type="nucleotide sequence ID" value="NZ_CP095073.1"/>
</dbReference>
<name>A0ABY4EJC8_9BACI</name>
<reference evidence="1 2" key="1">
    <citation type="submission" date="2022-04" db="EMBL/GenBank/DDBJ databases">
        <title>Halobacillus sp. isolated from saltern.</title>
        <authorList>
            <person name="Won M."/>
            <person name="Lee C.-M."/>
            <person name="Woen H.-Y."/>
            <person name="Kwon S.-W."/>
        </authorList>
    </citation>
    <scope>NUCLEOTIDE SEQUENCE [LARGE SCALE GENOMIC DNA]</scope>
    <source>
        <strain evidence="1 2">SSBR10-3</strain>
    </source>
</reference>
<dbReference type="EMBL" id="CP095073">
    <property type="protein sequence ID" value="UOQ44173.1"/>
    <property type="molecule type" value="Genomic_DNA"/>
</dbReference>